<dbReference type="PANTHER" id="PTHR21694">
    <property type="entry name" value="COILED-COIL DOMAIN-CONTAINING PROTEIN 63"/>
    <property type="match status" value="1"/>
</dbReference>
<dbReference type="EMBL" id="GG662443">
    <property type="protein sequence ID" value="EAS04729.3"/>
    <property type="molecule type" value="Genomic_DNA"/>
</dbReference>
<feature type="coiled-coil region" evidence="2">
    <location>
        <begin position="384"/>
        <end position="450"/>
    </location>
</feature>
<evidence type="ECO:0000256" key="1">
    <source>
        <dbReference type="ARBA" id="ARBA00023054"/>
    </source>
</evidence>
<feature type="domain" description="ODAD1 central coiled coil region" evidence="4">
    <location>
        <begin position="187"/>
        <end position="482"/>
    </location>
</feature>
<dbReference type="InterPro" id="IPR051876">
    <property type="entry name" value="ODA-DC/CCD"/>
</dbReference>
<keyword evidence="1 2" id="KW-0175">Coiled coil</keyword>
<feature type="compositionally biased region" description="Basic residues" evidence="3">
    <location>
        <begin position="621"/>
        <end position="634"/>
    </location>
</feature>
<organism evidence="5 6">
    <name type="scientific">Tetrahymena thermophila (strain SB210)</name>
    <dbReference type="NCBI Taxonomy" id="312017"/>
    <lineage>
        <taxon>Eukaryota</taxon>
        <taxon>Sar</taxon>
        <taxon>Alveolata</taxon>
        <taxon>Ciliophora</taxon>
        <taxon>Intramacronucleata</taxon>
        <taxon>Oligohymenophorea</taxon>
        <taxon>Hymenostomatida</taxon>
        <taxon>Tetrahymenina</taxon>
        <taxon>Tetrahymenidae</taxon>
        <taxon>Tetrahymena</taxon>
    </lineage>
</organism>
<reference evidence="6" key="1">
    <citation type="journal article" date="2006" name="PLoS Biol.">
        <title>Macronuclear genome sequence of the ciliate Tetrahymena thermophila, a model eukaryote.</title>
        <authorList>
            <person name="Eisen J.A."/>
            <person name="Coyne R.S."/>
            <person name="Wu M."/>
            <person name="Wu D."/>
            <person name="Thiagarajan M."/>
            <person name="Wortman J.R."/>
            <person name="Badger J.H."/>
            <person name="Ren Q."/>
            <person name="Amedeo P."/>
            <person name="Jones K.M."/>
            <person name="Tallon L.J."/>
            <person name="Delcher A.L."/>
            <person name="Salzberg S.L."/>
            <person name="Silva J.C."/>
            <person name="Haas B.J."/>
            <person name="Majoros W.H."/>
            <person name="Farzad M."/>
            <person name="Carlton J.M."/>
            <person name="Smith R.K. Jr."/>
            <person name="Garg J."/>
            <person name="Pearlman R.E."/>
            <person name="Karrer K.M."/>
            <person name="Sun L."/>
            <person name="Manning G."/>
            <person name="Elde N.C."/>
            <person name="Turkewitz A.P."/>
            <person name="Asai D.J."/>
            <person name="Wilkes D.E."/>
            <person name="Wang Y."/>
            <person name="Cai H."/>
            <person name="Collins K."/>
            <person name="Stewart B.A."/>
            <person name="Lee S.R."/>
            <person name="Wilamowska K."/>
            <person name="Weinberg Z."/>
            <person name="Ruzzo W.L."/>
            <person name="Wloga D."/>
            <person name="Gaertig J."/>
            <person name="Frankel J."/>
            <person name="Tsao C.-C."/>
            <person name="Gorovsky M.A."/>
            <person name="Keeling P.J."/>
            <person name="Waller R.F."/>
            <person name="Patron N.J."/>
            <person name="Cherry J.M."/>
            <person name="Stover N.A."/>
            <person name="Krieger C.J."/>
            <person name="del Toro C."/>
            <person name="Ryder H.F."/>
            <person name="Williamson S.C."/>
            <person name="Barbeau R.A."/>
            <person name="Hamilton E.P."/>
            <person name="Orias E."/>
        </authorList>
    </citation>
    <scope>NUCLEOTIDE SEQUENCE [LARGE SCALE GENOMIC DNA]</scope>
    <source>
        <strain evidence="6">SB210</strain>
    </source>
</reference>
<feature type="region of interest" description="Disordered" evidence="3">
    <location>
        <begin position="609"/>
        <end position="634"/>
    </location>
</feature>
<dbReference type="PANTHER" id="PTHR21694:SF18">
    <property type="entry name" value="COILED-COIL DOMAIN-CONTAINING PROTEIN 63"/>
    <property type="match status" value="1"/>
</dbReference>
<dbReference type="GeneID" id="7846813"/>
<dbReference type="InParanoid" id="I7MMF1"/>
<evidence type="ECO:0000256" key="2">
    <source>
        <dbReference type="SAM" id="Coils"/>
    </source>
</evidence>
<dbReference type="KEGG" id="tet:TTHERM_00242510"/>
<sequence length="634" mass="74512">MSEEDKVIEKSEMRNTKQSQFGYSQYSERSTFLGKDIESQKRRSIKKILLMSSMDKDTMKILLKILQGGLKNLTSENKEKLKKNASNILDKDRQKELDVLLERLESGDDSSDNFLQIIKYYVLSPVEKSYIAKIEQELQKSQQLDDEIKKVQENINEEKKKKLERYREEKDGKAKVNNKETCEALLREVSIHENKLEKANQKLNEIVARNNQLREKINVLRKEKNVIEEIYNKLKKELEEKKKNVEKTIKSAGEAYYNRNRAEEELKALQEKAEQQKLNFEQEYKNLNENIQYDRRFKQFIKSKQKEKEVLENLEKQIQRNQEIIAEKKASNEMIDNEYMLSAKKEEEIKKAFERIKKETGINETKDKESKELLNVFINLYQKNTIMSKFVKELNEEVEELERKIEEKKKEIQMYSTKGATNDNKRREMKIALTNKIQQEEKKKVILKAQYEKSIETINLIKQYLENVFIAIDVEPETIEKLRSAAITEENMVHFLGILEQKGLDAISEYSRLIAEQLKLEKGDMPGLAQNIDDLNNIIAYENANIMNFYSSAGQGKQDCPDDLLQVQNNEDGEDEKIQQIGQRGDKFFTQEELRKQALDVITKKFTQTNPNKANASGVKTKQRTQKQYKTVKN</sequence>
<feature type="region of interest" description="Disordered" evidence="3">
    <location>
        <begin position="1"/>
        <end position="20"/>
    </location>
</feature>
<evidence type="ECO:0000256" key="3">
    <source>
        <dbReference type="SAM" id="MobiDB-lite"/>
    </source>
</evidence>
<name>I7MMF1_TETTS</name>
<gene>
    <name evidence="5" type="ORF">TTHERM_00242510</name>
</gene>
<dbReference type="AlphaFoldDB" id="I7MMF1"/>
<evidence type="ECO:0000313" key="5">
    <source>
        <dbReference type="EMBL" id="EAS04729.3"/>
    </source>
</evidence>
<feature type="coiled-coil region" evidence="2">
    <location>
        <begin position="134"/>
        <end position="331"/>
    </location>
</feature>
<dbReference type="eggNOG" id="ENOG502SH4P">
    <property type="taxonomic scope" value="Eukaryota"/>
</dbReference>
<feature type="compositionally biased region" description="Basic and acidic residues" evidence="3">
    <location>
        <begin position="1"/>
        <end position="15"/>
    </location>
</feature>
<dbReference type="Proteomes" id="UP000009168">
    <property type="component" value="Unassembled WGS sequence"/>
</dbReference>
<protein>
    <recommendedName>
        <fullName evidence="4">ODAD1 central coiled coil region domain-containing protein</fullName>
    </recommendedName>
</protein>
<keyword evidence="6" id="KW-1185">Reference proteome</keyword>
<evidence type="ECO:0000259" key="4">
    <source>
        <dbReference type="Pfam" id="PF21773"/>
    </source>
</evidence>
<dbReference type="RefSeq" id="XP_001024974.3">
    <property type="nucleotide sequence ID" value="XM_001024974.3"/>
</dbReference>
<accession>I7MMF1</accession>
<proteinExistence type="predicted"/>
<dbReference type="OrthoDB" id="303248at2759"/>
<dbReference type="InterPro" id="IPR049258">
    <property type="entry name" value="ODAD1_CC"/>
</dbReference>
<dbReference type="Pfam" id="PF21773">
    <property type="entry name" value="ODAD1_CC"/>
    <property type="match status" value="1"/>
</dbReference>
<evidence type="ECO:0000313" key="6">
    <source>
        <dbReference type="Proteomes" id="UP000009168"/>
    </source>
</evidence>